<dbReference type="Gramene" id="OE9A066983T1">
    <property type="protein sequence ID" value="OE9A066983C1"/>
    <property type="gene ID" value="OE9A066983"/>
</dbReference>
<name>A0A8S0QUY3_OLEEU</name>
<evidence type="ECO:0000313" key="2">
    <source>
        <dbReference type="Proteomes" id="UP000594638"/>
    </source>
</evidence>
<proteinExistence type="predicted"/>
<sequence length="145" mass="16700">MGIWDFIKSSTEAVKRNVLDFTPVRVKKAFRTSYNDGSAACNKIDNVVVGNNIQKLNQWFLDDVAKSKISIFATRYVKNVAFNALFENYRDHPVMDTVEMVWISVCYPIKYEQSVEGVWKWKYTKNGKGETTPILVLETISYAEL</sequence>
<dbReference type="EMBL" id="CACTIH010001946">
    <property type="protein sequence ID" value="CAA2969601.1"/>
    <property type="molecule type" value="Genomic_DNA"/>
</dbReference>
<evidence type="ECO:0000313" key="1">
    <source>
        <dbReference type="EMBL" id="CAA2969601.1"/>
    </source>
</evidence>
<dbReference type="Proteomes" id="UP000594638">
    <property type="component" value="Unassembled WGS sequence"/>
</dbReference>
<reference evidence="1 2" key="1">
    <citation type="submission" date="2019-12" db="EMBL/GenBank/DDBJ databases">
        <authorList>
            <person name="Alioto T."/>
            <person name="Alioto T."/>
            <person name="Gomez Garrido J."/>
        </authorList>
    </citation>
    <scope>NUCLEOTIDE SEQUENCE [LARGE SCALE GENOMIC DNA]</scope>
</reference>
<accession>A0A8S0QUY3</accession>
<dbReference type="OrthoDB" id="765404at2759"/>
<organism evidence="1 2">
    <name type="scientific">Olea europaea subsp. europaea</name>
    <dbReference type="NCBI Taxonomy" id="158383"/>
    <lineage>
        <taxon>Eukaryota</taxon>
        <taxon>Viridiplantae</taxon>
        <taxon>Streptophyta</taxon>
        <taxon>Embryophyta</taxon>
        <taxon>Tracheophyta</taxon>
        <taxon>Spermatophyta</taxon>
        <taxon>Magnoliopsida</taxon>
        <taxon>eudicotyledons</taxon>
        <taxon>Gunneridae</taxon>
        <taxon>Pentapetalae</taxon>
        <taxon>asterids</taxon>
        <taxon>lamiids</taxon>
        <taxon>Lamiales</taxon>
        <taxon>Oleaceae</taxon>
        <taxon>Oleeae</taxon>
        <taxon>Olea</taxon>
    </lineage>
</organism>
<keyword evidence="2" id="KW-1185">Reference proteome</keyword>
<protein>
    <submittedName>
        <fullName evidence="1">Uncharacterized protein</fullName>
    </submittedName>
</protein>
<comment type="caution">
    <text evidence="1">The sequence shown here is derived from an EMBL/GenBank/DDBJ whole genome shotgun (WGS) entry which is preliminary data.</text>
</comment>
<gene>
    <name evidence="1" type="ORF">OLEA9_A066983</name>
</gene>
<dbReference type="AlphaFoldDB" id="A0A8S0QUY3"/>